<evidence type="ECO:0000256" key="10">
    <source>
        <dbReference type="ARBA" id="ARBA00038976"/>
    </source>
</evidence>
<evidence type="ECO:0000256" key="11">
    <source>
        <dbReference type="ARBA" id="ARBA00044252"/>
    </source>
</evidence>
<dbReference type="SUPFAM" id="SSF53187">
    <property type="entry name" value="Zn-dependent exopeptidases"/>
    <property type="match status" value="1"/>
</dbReference>
<protein>
    <recommendedName>
        <fullName evidence="13">Cytosol non-specific dipeptidase</fullName>
        <ecNumber evidence="10">3.4.13.18</ecNumber>
    </recommendedName>
    <alternativeName>
        <fullName evidence="16">Aminoacyl-histidine dipeptidase</fullName>
    </alternativeName>
    <alternativeName>
        <fullName evidence="15">Beta-alanyl-histidine dipeptidase</fullName>
    </alternativeName>
    <alternativeName>
        <fullName evidence="14">Carnosinase</fullName>
    </alternativeName>
    <alternativeName>
        <fullName evidence="11">Peptidase D</fullName>
    </alternativeName>
    <alternativeName>
        <fullName evidence="17">Xaa-His dipeptidase</fullName>
    </alternativeName>
</protein>
<evidence type="ECO:0000256" key="6">
    <source>
        <dbReference type="ARBA" id="ARBA00022833"/>
    </source>
</evidence>
<name>A0A098YR42_9BACT</name>
<evidence type="ECO:0000256" key="16">
    <source>
        <dbReference type="ARBA" id="ARBA00077688"/>
    </source>
</evidence>
<evidence type="ECO:0000256" key="5">
    <source>
        <dbReference type="ARBA" id="ARBA00022801"/>
    </source>
</evidence>
<dbReference type="Pfam" id="PF07687">
    <property type="entry name" value="M20_dimer"/>
    <property type="match status" value="1"/>
</dbReference>
<dbReference type="InterPro" id="IPR001160">
    <property type="entry name" value="Peptidase_M20C"/>
</dbReference>
<dbReference type="CDD" id="cd03890">
    <property type="entry name" value="M20_pepD"/>
    <property type="match status" value="1"/>
</dbReference>
<organism evidence="19 20">
    <name type="scientific">Hoylesella timonensis S9-PR14</name>
    <dbReference type="NCBI Taxonomy" id="1401062"/>
    <lineage>
        <taxon>Bacteria</taxon>
        <taxon>Pseudomonadati</taxon>
        <taxon>Bacteroidota</taxon>
        <taxon>Bacteroidia</taxon>
        <taxon>Bacteroidales</taxon>
        <taxon>Prevotellaceae</taxon>
        <taxon>Hoylesella</taxon>
    </lineage>
</organism>
<evidence type="ECO:0000256" key="9">
    <source>
        <dbReference type="ARBA" id="ARBA00036421"/>
    </source>
</evidence>
<proteinExistence type="inferred from homology"/>
<evidence type="ECO:0000259" key="18">
    <source>
        <dbReference type="Pfam" id="PF07687"/>
    </source>
</evidence>
<evidence type="ECO:0000256" key="13">
    <source>
        <dbReference type="ARBA" id="ARBA00071271"/>
    </source>
</evidence>
<dbReference type="InterPro" id="IPR002933">
    <property type="entry name" value="Peptidase_M20"/>
</dbReference>
<evidence type="ECO:0000256" key="4">
    <source>
        <dbReference type="ARBA" id="ARBA00022723"/>
    </source>
</evidence>
<evidence type="ECO:0000256" key="1">
    <source>
        <dbReference type="ARBA" id="ARBA00001941"/>
    </source>
</evidence>
<dbReference type="NCBIfam" id="TIGR01893">
    <property type="entry name" value="aa-his-dipept"/>
    <property type="match status" value="1"/>
</dbReference>
<dbReference type="EMBL" id="JRPQ01000132">
    <property type="protein sequence ID" value="KGI21697.1"/>
    <property type="molecule type" value="Genomic_DNA"/>
</dbReference>
<dbReference type="InterPro" id="IPR011650">
    <property type="entry name" value="Peptidase_M20_dimer"/>
</dbReference>
<evidence type="ECO:0000256" key="2">
    <source>
        <dbReference type="ARBA" id="ARBA00001947"/>
    </source>
</evidence>
<sequence length="486" mass="54596">MKKKDLKPAGVFEHFARINEIPRPSKREEKMIEYLKEFGKKHQLETKVDETGNVIIRKPATKGYENLSTVILQSHMDMVCDKLVDVEFDFDKDAIQTYIDGEWLTAKGTTLGADDGIGMAIELAILSADDIEHGPIECVFTRDEETQLTGAMGMKAGFMTGDYLINLDSEDEGQIFVSCAGGRSTNATFNYQAEEAPKDYFFLQIALKGLVGGHSGDDINKKRANAIKILNRFLYNEKEKFDLRLCSFNSGKLHNAIPRDGKVIFAIPNDVKEQVRADWNVFQTEVMQEYHVTDKEMVFSMESAEACRVLPKNVGCQIINALQAVDNGVFAMCQDEILAKMVETSSNVAAVKTLEDKVEILSSQRSNVMSNLDNMCNTVKAAYELAGGKVEQTDGYPAWNMNPDSKLVKITVDAYKKLFNKEPKVLGIHAGLECGLFSERYPHIDMVSFGPTLRFVHTPDERLHIPTVQMVWDHLLEILKNIPEKK</sequence>
<dbReference type="PRINTS" id="PR00934">
    <property type="entry name" value="XHISDIPTASE"/>
</dbReference>
<comment type="cofactor">
    <cofactor evidence="1">
        <name>Co(2+)</name>
        <dbReference type="ChEBI" id="CHEBI:48828"/>
    </cofactor>
</comment>
<feature type="domain" description="Peptidase M20 dimerisation" evidence="18">
    <location>
        <begin position="205"/>
        <end position="291"/>
    </location>
</feature>
<keyword evidence="3" id="KW-0645">Protease</keyword>
<evidence type="ECO:0000256" key="12">
    <source>
        <dbReference type="ARBA" id="ARBA00061423"/>
    </source>
</evidence>
<evidence type="ECO:0000256" key="7">
    <source>
        <dbReference type="ARBA" id="ARBA00023049"/>
    </source>
</evidence>
<evidence type="ECO:0000313" key="20">
    <source>
        <dbReference type="Proteomes" id="UP000029723"/>
    </source>
</evidence>
<dbReference type="PANTHER" id="PTHR43501:SF1">
    <property type="entry name" value="CYTOSOL NON-SPECIFIC DIPEPTIDASE"/>
    <property type="match status" value="1"/>
</dbReference>
<dbReference type="GO" id="GO:0005829">
    <property type="term" value="C:cytosol"/>
    <property type="evidence" value="ECO:0007669"/>
    <property type="project" value="TreeGrafter"/>
</dbReference>
<comment type="cofactor">
    <cofactor evidence="2">
        <name>Zn(2+)</name>
        <dbReference type="ChEBI" id="CHEBI:29105"/>
    </cofactor>
</comment>
<dbReference type="EC" id="3.4.13.18" evidence="10"/>
<dbReference type="Proteomes" id="UP000029723">
    <property type="component" value="Unassembled WGS sequence"/>
</dbReference>
<gene>
    <name evidence="19" type="ORF">HMPREF9304_08685</name>
</gene>
<dbReference type="GO" id="GO:0046872">
    <property type="term" value="F:metal ion binding"/>
    <property type="evidence" value="ECO:0007669"/>
    <property type="project" value="UniProtKB-KW"/>
</dbReference>
<dbReference type="OrthoDB" id="9773892at2"/>
<evidence type="ECO:0000256" key="3">
    <source>
        <dbReference type="ARBA" id="ARBA00022670"/>
    </source>
</evidence>
<evidence type="ECO:0000256" key="8">
    <source>
        <dbReference type="ARBA" id="ARBA00023285"/>
    </source>
</evidence>
<keyword evidence="8" id="KW-0170">Cobalt</keyword>
<dbReference type="GO" id="GO:0006508">
    <property type="term" value="P:proteolysis"/>
    <property type="evidence" value="ECO:0007669"/>
    <property type="project" value="UniProtKB-KW"/>
</dbReference>
<keyword evidence="6" id="KW-0862">Zinc</keyword>
<evidence type="ECO:0000256" key="17">
    <source>
        <dbReference type="ARBA" id="ARBA00078074"/>
    </source>
</evidence>
<accession>A0A098YR42</accession>
<keyword evidence="5" id="KW-0378">Hydrolase</keyword>
<dbReference type="Gene3D" id="3.40.630.10">
    <property type="entry name" value="Zn peptidases"/>
    <property type="match status" value="2"/>
</dbReference>
<keyword evidence="4" id="KW-0479">Metal-binding</keyword>
<evidence type="ECO:0000256" key="14">
    <source>
        <dbReference type="ARBA" id="ARBA00075285"/>
    </source>
</evidence>
<dbReference type="FunFam" id="3.40.630.10:FF:000018">
    <property type="entry name" value="Aminoacyl-histidine dipeptidase PepD"/>
    <property type="match status" value="1"/>
</dbReference>
<dbReference type="PIRSF" id="PIRSF016599">
    <property type="entry name" value="Xaa-His_dipept"/>
    <property type="match status" value="1"/>
</dbReference>
<dbReference type="RefSeq" id="WP_036928148.1">
    <property type="nucleotide sequence ID" value="NZ_JRPQ01000132.1"/>
</dbReference>
<dbReference type="Pfam" id="PF01546">
    <property type="entry name" value="Peptidase_M20"/>
    <property type="match status" value="1"/>
</dbReference>
<evidence type="ECO:0000256" key="15">
    <source>
        <dbReference type="ARBA" id="ARBA00076004"/>
    </source>
</evidence>
<evidence type="ECO:0000313" key="19">
    <source>
        <dbReference type="EMBL" id="KGI21697.1"/>
    </source>
</evidence>
<dbReference type="GO" id="GO:0070573">
    <property type="term" value="F:metallodipeptidase activity"/>
    <property type="evidence" value="ECO:0007669"/>
    <property type="project" value="TreeGrafter"/>
</dbReference>
<comment type="similarity">
    <text evidence="12">Belongs to the peptidase M20C family.</text>
</comment>
<comment type="catalytic activity">
    <reaction evidence="9">
        <text>Hydrolysis of dipeptides, preferentially hydrophobic dipeptides including prolyl amino acids.</text>
        <dbReference type="EC" id="3.4.13.18"/>
    </reaction>
</comment>
<dbReference type="PANTHER" id="PTHR43501">
    <property type="entry name" value="CYTOSOL NON-SPECIFIC DIPEPTIDASE"/>
    <property type="match status" value="1"/>
</dbReference>
<dbReference type="AlphaFoldDB" id="A0A098YR42"/>
<keyword evidence="7" id="KW-0482">Metalloprotease</keyword>
<comment type="caution">
    <text evidence="19">The sequence shown here is derived from an EMBL/GenBank/DDBJ whole genome shotgun (WGS) entry which is preliminary data.</text>
</comment>
<dbReference type="FunFam" id="3.40.630.10:FF:000015">
    <property type="entry name" value="Aminoacyl-histidine dipeptidase PepD"/>
    <property type="match status" value="1"/>
</dbReference>
<reference evidence="19 20" key="1">
    <citation type="submission" date="2014-07" db="EMBL/GenBank/DDBJ databases">
        <authorList>
            <person name="McCorrison J."/>
            <person name="Sanka R."/>
            <person name="Torralba M."/>
            <person name="Gillis M."/>
            <person name="Haft D.H."/>
            <person name="Methe B."/>
            <person name="Sutton G."/>
            <person name="Nelson K.E."/>
        </authorList>
    </citation>
    <scope>NUCLEOTIDE SEQUENCE [LARGE SCALE GENOMIC DNA]</scope>
    <source>
        <strain evidence="19 20">S9-PR14</strain>
    </source>
</reference>